<name>A0A9P5Y5P2_9AGAR</name>
<keyword evidence="3" id="KW-1185">Reference proteome</keyword>
<comment type="caution">
    <text evidence="2">The sequence shown here is derived from an EMBL/GenBank/DDBJ whole genome shotgun (WGS) entry which is preliminary data.</text>
</comment>
<proteinExistence type="predicted"/>
<evidence type="ECO:0000259" key="1">
    <source>
        <dbReference type="Pfam" id="PF06985"/>
    </source>
</evidence>
<dbReference type="PANTHER" id="PTHR33112:SF16">
    <property type="entry name" value="HETEROKARYON INCOMPATIBILITY DOMAIN-CONTAINING PROTEIN"/>
    <property type="match status" value="1"/>
</dbReference>
<sequence>MLIMSDPDNLDPDIEKLLCTRCWESVFSRKSFCVMWDGSPEGVRRSNDYKLTRDLYESILTYKTPPWEEILESAEASCSYCILLRNAIRDSRSKLALPREPLASEIIVVTVLFNMESPDQRIMITIWSENGSLVTGKSVYADPKDPASEYITARNVVWNVEDSTSYDLALKCVNDCARHERCPQPKKTTLPTRVLDCSDLLRLRLVTTNPLVKDHFGVLSYVWGGPQLHCTTMDNFNTYTDLIDPKKIPKTIRDTVIVIRKLGLRYLWVDSYCIIQDSDDDKAHELSRMRLNYRNAFITILAAKANAVSEGFLASTSPSPRFEPIRLPFWCPNGTIGTITAVRRSPNLQEPVDSRAWCLAERVLSPRMLVFSTLGLQYECQMGHVNVNGSPLGLPYSVPRLPDHAFTSEPGKDPNWQLDMCWDTILQKYTERGLTVSTDKLAALSGVAEQVHRLWPNSTYAAGLWTHQLPSALLWSQRYCETRPGIYRAPSWSWAAVDGQIVPRGMTGDAAGWRSASAGPKDSEIICEVVSGHLVLSAEVAQATWDTHDDSEVHALLPDKKSGNGLVVAGLRGLDGHVGTLHMDAIDHRETHPMQVMLAGVTKNGVPLPYITRFGQHDICGLMLVPVDKQGGNGVSTYRRIGRFTVNSENWSSNGRRDIHII</sequence>
<reference evidence="2" key="1">
    <citation type="submission" date="2020-11" db="EMBL/GenBank/DDBJ databases">
        <authorList>
            <consortium name="DOE Joint Genome Institute"/>
            <person name="Ahrendt S."/>
            <person name="Riley R."/>
            <person name="Andreopoulos W."/>
            <person name="Labutti K."/>
            <person name="Pangilinan J."/>
            <person name="Ruiz-Duenas F.J."/>
            <person name="Barrasa J.M."/>
            <person name="Sanchez-Garcia M."/>
            <person name="Camarero S."/>
            <person name="Miyauchi S."/>
            <person name="Serrano A."/>
            <person name="Linde D."/>
            <person name="Babiker R."/>
            <person name="Drula E."/>
            <person name="Ayuso-Fernandez I."/>
            <person name="Pacheco R."/>
            <person name="Padilla G."/>
            <person name="Ferreira P."/>
            <person name="Barriuso J."/>
            <person name="Kellner H."/>
            <person name="Castanera R."/>
            <person name="Alfaro M."/>
            <person name="Ramirez L."/>
            <person name="Pisabarro A.G."/>
            <person name="Kuo A."/>
            <person name="Tritt A."/>
            <person name="Lipzen A."/>
            <person name="He G."/>
            <person name="Yan M."/>
            <person name="Ng V."/>
            <person name="Cullen D."/>
            <person name="Martin F."/>
            <person name="Rosso M.-N."/>
            <person name="Henrissat B."/>
            <person name="Hibbett D."/>
            <person name="Martinez A.T."/>
            <person name="Grigoriev I.V."/>
        </authorList>
    </citation>
    <scope>NUCLEOTIDE SEQUENCE</scope>
    <source>
        <strain evidence="2">CBS 247.69</strain>
    </source>
</reference>
<evidence type="ECO:0000313" key="3">
    <source>
        <dbReference type="Proteomes" id="UP000807353"/>
    </source>
</evidence>
<feature type="domain" description="Heterokaryon incompatibility" evidence="1">
    <location>
        <begin position="218"/>
        <end position="361"/>
    </location>
</feature>
<evidence type="ECO:0000313" key="2">
    <source>
        <dbReference type="EMBL" id="KAF9464042.1"/>
    </source>
</evidence>
<organism evidence="2 3">
    <name type="scientific">Collybia nuda</name>
    <dbReference type="NCBI Taxonomy" id="64659"/>
    <lineage>
        <taxon>Eukaryota</taxon>
        <taxon>Fungi</taxon>
        <taxon>Dikarya</taxon>
        <taxon>Basidiomycota</taxon>
        <taxon>Agaricomycotina</taxon>
        <taxon>Agaricomycetes</taxon>
        <taxon>Agaricomycetidae</taxon>
        <taxon>Agaricales</taxon>
        <taxon>Tricholomatineae</taxon>
        <taxon>Clitocybaceae</taxon>
        <taxon>Collybia</taxon>
    </lineage>
</organism>
<dbReference type="PANTHER" id="PTHR33112">
    <property type="entry name" value="DOMAIN PROTEIN, PUTATIVE-RELATED"/>
    <property type="match status" value="1"/>
</dbReference>
<dbReference type="InterPro" id="IPR010730">
    <property type="entry name" value="HET"/>
</dbReference>
<dbReference type="Proteomes" id="UP000807353">
    <property type="component" value="Unassembled WGS sequence"/>
</dbReference>
<dbReference type="OrthoDB" id="5125733at2759"/>
<gene>
    <name evidence="2" type="ORF">BDZ94DRAFT_533556</name>
</gene>
<protein>
    <submittedName>
        <fullName evidence="2">Heterokaryon incompatibility protein-domain-containing protein</fullName>
    </submittedName>
</protein>
<dbReference type="Pfam" id="PF06985">
    <property type="entry name" value="HET"/>
    <property type="match status" value="1"/>
</dbReference>
<dbReference type="EMBL" id="MU150257">
    <property type="protein sequence ID" value="KAF9464042.1"/>
    <property type="molecule type" value="Genomic_DNA"/>
</dbReference>
<accession>A0A9P5Y5P2</accession>
<dbReference type="AlphaFoldDB" id="A0A9P5Y5P2"/>